<evidence type="ECO:0000256" key="2">
    <source>
        <dbReference type="SAM" id="SignalP"/>
    </source>
</evidence>
<dbReference type="InterPro" id="IPR004843">
    <property type="entry name" value="Calcineurin-like_PHP"/>
</dbReference>
<evidence type="ECO:0000313" key="4">
    <source>
        <dbReference type="EMBL" id="KAG8466625.1"/>
    </source>
</evidence>
<feature type="domain" description="Calcineurin-like phosphoesterase" evidence="3">
    <location>
        <begin position="35"/>
        <end position="291"/>
    </location>
</feature>
<dbReference type="PANTHER" id="PTHR32440">
    <property type="entry name" value="PHOSPHATASE DCR2-RELATED-RELATED"/>
    <property type="match status" value="1"/>
</dbReference>
<feature type="region of interest" description="Disordered" evidence="1">
    <location>
        <begin position="366"/>
        <end position="400"/>
    </location>
</feature>
<dbReference type="Gene3D" id="3.60.21.10">
    <property type="match status" value="1"/>
</dbReference>
<feature type="chain" id="PRO_5035310884" description="Calcineurin-like phosphoesterase domain-containing protein" evidence="2">
    <location>
        <begin position="22"/>
        <end position="428"/>
    </location>
</feature>
<name>A0A8J6CE73_DIALT</name>
<accession>A0A8J6CE73</accession>
<protein>
    <recommendedName>
        <fullName evidence="3">Calcineurin-like phosphoesterase domain-containing protein</fullName>
    </recommendedName>
</protein>
<evidence type="ECO:0000313" key="5">
    <source>
        <dbReference type="Proteomes" id="UP000751190"/>
    </source>
</evidence>
<dbReference type="GO" id="GO:0016788">
    <property type="term" value="F:hydrolase activity, acting on ester bonds"/>
    <property type="evidence" value="ECO:0007669"/>
    <property type="project" value="TreeGrafter"/>
</dbReference>
<dbReference type="SUPFAM" id="SSF56300">
    <property type="entry name" value="Metallo-dependent phosphatases"/>
    <property type="match status" value="1"/>
</dbReference>
<dbReference type="OMA" id="TYWVPVY"/>
<dbReference type="Pfam" id="PF00149">
    <property type="entry name" value="Metallophos"/>
    <property type="match status" value="1"/>
</dbReference>
<dbReference type="OrthoDB" id="783096at2759"/>
<keyword evidence="2" id="KW-0732">Signal</keyword>
<keyword evidence="5" id="KW-1185">Reference proteome</keyword>
<dbReference type="PANTHER" id="PTHR32440:SF0">
    <property type="entry name" value="PHOSPHATASE DCR2-RELATED"/>
    <property type="match status" value="1"/>
</dbReference>
<sequence length="428" mass="45449">MRARAGHAWLPSFIALSSVRAKLQPLSFSTRGEFTILQVADAHVCDAGAPCLGVPPDDARSCSSANTTSLVRRAIRAARPSLVVFTGDNICALATDPYGAMWRAFAPAIDARVPWTALLGNHDDEGGNATRVELMARISSWPGFEASERMSTWLAFAGQPLSAGTFAIRVHPRAEGAAGGGDGLILWLLDSGSASTARAGSPSLSDEQLVWVGAIAGRLAARAAGAGAARITALAFVHKPLPQFEYVSPADELFTGERDEEVSPMPGQEHFLEMLAAAGGVRAVFSGHDHLCDFCGVADGVRLCYGGSAGFTAYGRADVPRRVRVIRALADGQTISTFKLAASADDGLDVRDCEVLLSSHDASARSACSAPRPTAPTPRPDARRYERYEPELERPSEPIWGHAVKRRRRGLLRAAAEARVWQPGARSA</sequence>
<evidence type="ECO:0000256" key="1">
    <source>
        <dbReference type="SAM" id="MobiDB-lite"/>
    </source>
</evidence>
<evidence type="ECO:0000259" key="3">
    <source>
        <dbReference type="Pfam" id="PF00149"/>
    </source>
</evidence>
<dbReference type="AlphaFoldDB" id="A0A8J6CE73"/>
<dbReference type="EMBL" id="JAGTXO010000007">
    <property type="protein sequence ID" value="KAG8466625.1"/>
    <property type="molecule type" value="Genomic_DNA"/>
</dbReference>
<feature type="signal peptide" evidence="2">
    <location>
        <begin position="1"/>
        <end position="21"/>
    </location>
</feature>
<proteinExistence type="predicted"/>
<dbReference type="InterPro" id="IPR029052">
    <property type="entry name" value="Metallo-depent_PP-like"/>
</dbReference>
<dbReference type="Proteomes" id="UP000751190">
    <property type="component" value="Unassembled WGS sequence"/>
</dbReference>
<organism evidence="4 5">
    <name type="scientific">Diacronema lutheri</name>
    <name type="common">Unicellular marine alga</name>
    <name type="synonym">Monochrysis lutheri</name>
    <dbReference type="NCBI Taxonomy" id="2081491"/>
    <lineage>
        <taxon>Eukaryota</taxon>
        <taxon>Haptista</taxon>
        <taxon>Haptophyta</taxon>
        <taxon>Pavlovophyceae</taxon>
        <taxon>Pavlovales</taxon>
        <taxon>Pavlovaceae</taxon>
        <taxon>Diacronema</taxon>
    </lineage>
</organism>
<gene>
    <name evidence="4" type="ORF">KFE25_008004</name>
</gene>
<reference evidence="4" key="1">
    <citation type="submission" date="2021-05" db="EMBL/GenBank/DDBJ databases">
        <title>The genome of the haptophyte Pavlova lutheri (Diacronema luteri, Pavlovales) - a model for lipid biosynthesis in eukaryotic algae.</title>
        <authorList>
            <person name="Hulatt C.J."/>
            <person name="Posewitz M.C."/>
        </authorList>
    </citation>
    <scope>NUCLEOTIDE SEQUENCE</scope>
    <source>
        <strain evidence="4">NIVA-4/92</strain>
    </source>
</reference>
<comment type="caution">
    <text evidence="4">The sequence shown here is derived from an EMBL/GenBank/DDBJ whole genome shotgun (WGS) entry which is preliminary data.</text>
</comment>
<dbReference type="GO" id="GO:0005737">
    <property type="term" value="C:cytoplasm"/>
    <property type="evidence" value="ECO:0007669"/>
    <property type="project" value="TreeGrafter"/>
</dbReference>
<feature type="compositionally biased region" description="Basic and acidic residues" evidence="1">
    <location>
        <begin position="380"/>
        <end position="396"/>
    </location>
</feature>